<dbReference type="GO" id="GO:0032259">
    <property type="term" value="P:methylation"/>
    <property type="evidence" value="ECO:0007669"/>
    <property type="project" value="InterPro"/>
</dbReference>
<comment type="caution">
    <text evidence="1">The sequence shown here is derived from an EMBL/GenBank/DDBJ whole genome shotgun (WGS) entry which is preliminary data.</text>
</comment>
<protein>
    <submittedName>
        <fullName evidence="1">2636_t:CDS:1</fullName>
    </submittedName>
</protein>
<dbReference type="OrthoDB" id="269872at2759"/>
<evidence type="ECO:0000313" key="1">
    <source>
        <dbReference type="EMBL" id="CAG8515997.1"/>
    </source>
</evidence>
<dbReference type="PANTHER" id="PTHR18895:SF74">
    <property type="entry name" value="MTRF1L RELEASE FACTOR GLUTAMINE METHYLTRANSFERASE"/>
    <property type="match status" value="1"/>
</dbReference>
<name>A0A9N9A3Z3_9GLOM</name>
<dbReference type="GO" id="GO:0003676">
    <property type="term" value="F:nucleic acid binding"/>
    <property type="evidence" value="ECO:0007669"/>
    <property type="project" value="InterPro"/>
</dbReference>
<sequence length="393" mass="44646">MLRVLSGLKLQKITITFKQSLRFLQIESSNARPATSSLILKLLPVCENSYECAQQELKWLSLHVVTNLRQRGQQLREKDSSVYSNNIPQTTDEAWKIMSLEEKEILSALVSQRVEQSKPLQYILGTQPFLNLEIITRPPVLIPRWETEEWTCSLANLLNSHLETNQSPDDDTPKRKPRRPFRILDICTGSGCIALALAHNLPPDTCTVHAIDNASDALLLAQRNISVHNPHNRVILSNLDIMKSSNKELSEFVKRCNTSGSGDDNDYNNNYDGNGFDLIVSNPPYVTRAEYEMVSNEIKLWEDKRALIADNEDGTSFHQRIAKLALGLPLLRKQDIEKMNTDIIPRVVMEIGGENQVKNVKEVLYENGFEWVEVWKDAADKDRCVIAGTFFSK</sequence>
<dbReference type="GO" id="GO:0005739">
    <property type="term" value="C:mitochondrion"/>
    <property type="evidence" value="ECO:0007669"/>
    <property type="project" value="TreeGrafter"/>
</dbReference>
<dbReference type="PANTHER" id="PTHR18895">
    <property type="entry name" value="HEMK METHYLTRANSFERASE"/>
    <property type="match status" value="1"/>
</dbReference>
<accession>A0A9N9A3Z3</accession>
<reference evidence="1" key="1">
    <citation type="submission" date="2021-06" db="EMBL/GenBank/DDBJ databases">
        <authorList>
            <person name="Kallberg Y."/>
            <person name="Tangrot J."/>
            <person name="Rosling A."/>
        </authorList>
    </citation>
    <scope>NUCLEOTIDE SEQUENCE</scope>
    <source>
        <strain evidence="1">FL130A</strain>
    </source>
</reference>
<dbReference type="InterPro" id="IPR029063">
    <property type="entry name" value="SAM-dependent_MTases_sf"/>
</dbReference>
<dbReference type="GO" id="GO:0008168">
    <property type="term" value="F:methyltransferase activity"/>
    <property type="evidence" value="ECO:0007669"/>
    <property type="project" value="InterPro"/>
</dbReference>
<dbReference type="EMBL" id="CAJVPS010000930">
    <property type="protein sequence ID" value="CAG8515997.1"/>
    <property type="molecule type" value="Genomic_DNA"/>
</dbReference>
<dbReference type="CDD" id="cd02440">
    <property type="entry name" value="AdoMet_MTases"/>
    <property type="match status" value="1"/>
</dbReference>
<dbReference type="SUPFAM" id="SSF53335">
    <property type="entry name" value="S-adenosyl-L-methionine-dependent methyltransferases"/>
    <property type="match status" value="1"/>
</dbReference>
<dbReference type="InterPro" id="IPR050320">
    <property type="entry name" value="N5-glutamine_MTase"/>
</dbReference>
<keyword evidence="2" id="KW-1185">Reference proteome</keyword>
<organism evidence="1 2">
    <name type="scientific">Ambispora leptoticha</name>
    <dbReference type="NCBI Taxonomy" id="144679"/>
    <lineage>
        <taxon>Eukaryota</taxon>
        <taxon>Fungi</taxon>
        <taxon>Fungi incertae sedis</taxon>
        <taxon>Mucoromycota</taxon>
        <taxon>Glomeromycotina</taxon>
        <taxon>Glomeromycetes</taxon>
        <taxon>Archaeosporales</taxon>
        <taxon>Ambisporaceae</taxon>
        <taxon>Ambispora</taxon>
    </lineage>
</organism>
<dbReference type="AlphaFoldDB" id="A0A9N9A3Z3"/>
<dbReference type="PROSITE" id="PS00092">
    <property type="entry name" value="N6_MTASE"/>
    <property type="match status" value="1"/>
</dbReference>
<gene>
    <name evidence="1" type="ORF">ALEPTO_LOCUS4219</name>
</gene>
<proteinExistence type="predicted"/>
<dbReference type="Proteomes" id="UP000789508">
    <property type="component" value="Unassembled WGS sequence"/>
</dbReference>
<dbReference type="Gene3D" id="3.40.50.150">
    <property type="entry name" value="Vaccinia Virus protein VP39"/>
    <property type="match status" value="1"/>
</dbReference>
<dbReference type="InterPro" id="IPR002052">
    <property type="entry name" value="DNA_methylase_N6_adenine_CS"/>
</dbReference>
<evidence type="ECO:0000313" key="2">
    <source>
        <dbReference type="Proteomes" id="UP000789508"/>
    </source>
</evidence>